<name>A0A0F6T702_9REOV</name>
<reference evidence="1 2" key="1">
    <citation type="submission" date="2015-04" db="EMBL/GenBank/DDBJ databases">
        <authorList>
            <person name="Stucker K.M."/>
            <person name="Halpin R.A."/>
            <person name="Akopov A."/>
            <person name="Fedorova N."/>
            <person name="Tsitrin T."/>
            <person name="Puri V."/>
            <person name="Stockwell T."/>
            <person name="Amedeo P."/>
            <person name="Bishop B."/>
            <person name="Gupta N."/>
            <person name="Hoover J."/>
            <person name="Katzel D."/>
            <person name="Schobel S."/>
            <person name="Shrivastava S."/>
            <person name="Vlasova A.N."/>
            <person name="Wentworth D.E."/>
            <person name="Das S.R."/>
            <person name="Saif L.J."/>
        </authorList>
    </citation>
    <scope>NUCLEOTIDE SEQUENCE [LARGE SCALE GENOMIC DNA]</scope>
    <source>
        <strain evidence="1">RVB/Pig-tc/USA/LS00011_Ohio/XXXX/GXP[X]</strain>
    </source>
</reference>
<proteinExistence type="predicted"/>
<gene>
    <name evidence="1" type="primary">VP3</name>
    <name evidence="1" type="ORF">CM18_48174gpVP3</name>
</gene>
<sequence length="763" mass="88697">MSKLIEFSDLGAEISNREELFKLSNKVSSFEVIKPTKGIEDYIQNSTHYVTIDRRTNDEVSKVLDTLFPTSVISNNEEGYKFGGCRHLLDNILHVSSHMHSYLNRNDQSWLPTGWSVSECDGLDDHVGDQIIKRIVNTCSKQTKGQIKNLKPGTYPKLEGVNDVFKNFLTEITTPQTHVDFQSYNYMVQRKQIGYVVRKTVFYLIRKYNWNVNYIGPEFESFKDIILLLTDREYTGKFITYTLNTSKKHNYREKEREYNSQKADWDFVHRYRHKFENAFCHLLFNHVAQQRSYSTIYVNSLYNVGNWVTAYSWLNINVVDHLPTIQKNSVIFGFLLSSKDCSFSVNTLSDIVVYSPSPYDDDSNYWTVSIMGEFIGCLSDEESRIAEKTNNLPNYVFGGVPFTAEALDLNRITIGLYSLSNSFNSPELIKATLSYNHIFTFPTYSDGNWRDERPKHDKIFITTEKQLRFEDWVIDAKNLALEMNAEVVSESVFLQFGPHRAFITDMFQHLISFRFKQENFFSDQKMSHFGIRQPSIHNRDQYLSSRLNAYMSRQLTLGIDLTVIKKNNFAGFSGHLIAVEKYFHALTYTMSPLRWANRALSDAIYRKHDNFSNAVGERHTLDDFRNTYAYLGDSINPILKYKLVNNKYADEPKYAIMLMCGNNHITLQLTTKDPSNLLTEIGNLVHGLNIKYLGKNSFGSINLALYQTKEMIQYKLSNLLRSFDIACQQHRPYIMHMTLKDDKNIPNIIVAHRKDIKIKEIKH</sequence>
<dbReference type="Proteomes" id="UP000125922">
    <property type="component" value="Genome"/>
</dbReference>
<dbReference type="EMBL" id="KR052716">
    <property type="protein sequence ID" value="AKE33181.1"/>
    <property type="molecule type" value="Genomic_RNA"/>
</dbReference>
<evidence type="ECO:0000313" key="2">
    <source>
        <dbReference type="Proteomes" id="UP000125922"/>
    </source>
</evidence>
<protein>
    <submittedName>
        <fullName evidence="1">RNA capping protein VP3</fullName>
    </submittedName>
</protein>
<organism evidence="1 2">
    <name type="scientific">Rotavirus B</name>
    <dbReference type="NCBI Taxonomy" id="28876"/>
    <lineage>
        <taxon>Viruses</taxon>
        <taxon>Riboviria</taxon>
        <taxon>Orthornavirae</taxon>
        <taxon>Duplornaviricota</taxon>
        <taxon>Resentoviricetes</taxon>
        <taxon>Reovirales</taxon>
        <taxon>Sedoreoviridae</taxon>
        <taxon>Rotavirus</taxon>
        <taxon>Rotavirus betagastroenteritidis</taxon>
    </lineage>
</organism>
<accession>A0A0F6T702</accession>
<evidence type="ECO:0000313" key="1">
    <source>
        <dbReference type="EMBL" id="AKE33181.1"/>
    </source>
</evidence>